<gene>
    <name evidence="1" type="ORF">EXY23_13430</name>
</gene>
<accession>A0A4R4DK67</accession>
<proteinExistence type="predicted"/>
<dbReference type="Proteomes" id="UP000295023">
    <property type="component" value="Unassembled WGS sequence"/>
</dbReference>
<comment type="caution">
    <text evidence="1">The sequence shown here is derived from an EMBL/GenBank/DDBJ whole genome shotgun (WGS) entry which is preliminary data.</text>
</comment>
<evidence type="ECO:0000313" key="1">
    <source>
        <dbReference type="EMBL" id="TCZ61125.1"/>
    </source>
</evidence>
<protein>
    <submittedName>
        <fullName evidence="1">Uncharacterized protein</fullName>
    </submittedName>
</protein>
<dbReference type="RefSeq" id="WP_132289833.1">
    <property type="nucleotide sequence ID" value="NZ_SKBM01000011.1"/>
</dbReference>
<dbReference type="AlphaFoldDB" id="A0A4R4DK67"/>
<name>A0A4R4DK67_9PROT</name>
<keyword evidence="2" id="KW-1185">Reference proteome</keyword>
<reference evidence="1 2" key="1">
    <citation type="submission" date="2019-03" db="EMBL/GenBank/DDBJ databases">
        <title>Paracraurococcus aquatilis NE82 genome sequence.</title>
        <authorList>
            <person name="Zhao Y."/>
            <person name="Du Z."/>
        </authorList>
    </citation>
    <scope>NUCLEOTIDE SEQUENCE [LARGE SCALE GENOMIC DNA]</scope>
    <source>
        <strain evidence="1 2">NE82</strain>
    </source>
</reference>
<sequence length="100" mass="11108">MDDGISQADLQKAVAAGARIRRVVVVETLDGRYAAFLRFAGRSGFMRLTLRRYEGVKFWKDLHPLRTALARCRFSGCLWLCPQDHPLLAQLGISLGSSSA</sequence>
<dbReference type="EMBL" id="SKBM01000011">
    <property type="protein sequence ID" value="TCZ61125.1"/>
    <property type="molecule type" value="Genomic_DNA"/>
</dbReference>
<organism evidence="1 2">
    <name type="scientific">Roseicella aquatilis</name>
    <dbReference type="NCBI Taxonomy" id="2527868"/>
    <lineage>
        <taxon>Bacteria</taxon>
        <taxon>Pseudomonadati</taxon>
        <taxon>Pseudomonadota</taxon>
        <taxon>Alphaproteobacteria</taxon>
        <taxon>Acetobacterales</taxon>
        <taxon>Roseomonadaceae</taxon>
        <taxon>Roseicella</taxon>
    </lineage>
</organism>
<evidence type="ECO:0000313" key="2">
    <source>
        <dbReference type="Proteomes" id="UP000295023"/>
    </source>
</evidence>